<accession>A0A286RKH9</accession>
<organism evidence="4 5">
    <name type="scientific">Thermogutta terrifontis</name>
    <dbReference type="NCBI Taxonomy" id="1331910"/>
    <lineage>
        <taxon>Bacteria</taxon>
        <taxon>Pseudomonadati</taxon>
        <taxon>Planctomycetota</taxon>
        <taxon>Planctomycetia</taxon>
        <taxon>Pirellulales</taxon>
        <taxon>Thermoguttaceae</taxon>
        <taxon>Thermogutta</taxon>
    </lineage>
</organism>
<evidence type="ECO:0000259" key="3">
    <source>
        <dbReference type="PROSITE" id="PS50110"/>
    </source>
</evidence>
<dbReference type="SUPFAM" id="SSF52172">
    <property type="entry name" value="CheY-like"/>
    <property type="match status" value="1"/>
</dbReference>
<evidence type="ECO:0000313" key="5">
    <source>
        <dbReference type="Proteomes" id="UP000215086"/>
    </source>
</evidence>
<dbReference type="InterPro" id="IPR050595">
    <property type="entry name" value="Bact_response_regulator"/>
</dbReference>
<dbReference type="SMART" id="SM00448">
    <property type="entry name" value="REC"/>
    <property type="match status" value="1"/>
</dbReference>
<keyword evidence="1 2" id="KW-0597">Phosphoprotein</keyword>
<dbReference type="Gene3D" id="3.40.50.2300">
    <property type="match status" value="1"/>
</dbReference>
<proteinExistence type="predicted"/>
<evidence type="ECO:0000313" key="4">
    <source>
        <dbReference type="EMBL" id="ASV76473.1"/>
    </source>
</evidence>
<dbReference type="EMBL" id="CP018477">
    <property type="protein sequence ID" value="ASV76473.1"/>
    <property type="molecule type" value="Genomic_DNA"/>
</dbReference>
<dbReference type="CDD" id="cd00156">
    <property type="entry name" value="REC"/>
    <property type="match status" value="1"/>
</dbReference>
<protein>
    <submittedName>
        <fullName evidence="4">Phosphate regulon transcriptional regulatory protein PhoB (SphR)</fullName>
    </submittedName>
</protein>
<reference evidence="4 5" key="1">
    <citation type="journal article" name="Front. Microbiol.">
        <title>Sugar Metabolism of the First Thermophilic Planctomycete Thermogutta terrifontis: Comparative Genomic and Transcriptomic Approaches.</title>
        <authorList>
            <person name="Elcheninov A.G."/>
            <person name="Menzel P."/>
            <person name="Gudbergsdottir S.R."/>
            <person name="Slesarev A.I."/>
            <person name="Kadnikov V.V."/>
            <person name="Krogh A."/>
            <person name="Bonch-Osmolovskaya E.A."/>
            <person name="Peng X."/>
            <person name="Kublanov I.V."/>
        </authorList>
    </citation>
    <scope>NUCLEOTIDE SEQUENCE [LARGE SCALE GENOMIC DNA]</scope>
    <source>
        <strain evidence="4 5">R1</strain>
    </source>
</reference>
<dbReference type="Pfam" id="PF00072">
    <property type="entry name" value="Response_reg"/>
    <property type="match status" value="1"/>
</dbReference>
<evidence type="ECO:0000256" key="2">
    <source>
        <dbReference type="PROSITE-ProRule" id="PRU00169"/>
    </source>
</evidence>
<dbReference type="PROSITE" id="PS50110">
    <property type="entry name" value="RESPONSE_REGULATORY"/>
    <property type="match status" value="1"/>
</dbReference>
<dbReference type="RefSeq" id="WP_095416248.1">
    <property type="nucleotide sequence ID" value="NZ_CP018477.1"/>
</dbReference>
<name>A0A286RKH9_9BACT</name>
<dbReference type="OrthoDB" id="280492at2"/>
<feature type="modified residue" description="4-aspartylphosphate" evidence="2">
    <location>
        <position position="56"/>
    </location>
</feature>
<dbReference type="KEGG" id="ttf:THTE_3872"/>
<dbReference type="GO" id="GO:0000160">
    <property type="term" value="P:phosphorelay signal transduction system"/>
    <property type="evidence" value="ECO:0007669"/>
    <property type="project" value="InterPro"/>
</dbReference>
<feature type="domain" description="Response regulatory" evidence="3">
    <location>
        <begin position="7"/>
        <end position="121"/>
    </location>
</feature>
<gene>
    <name evidence="4" type="ORF">THTE_3872</name>
</gene>
<sequence>MRIYHPWLLVADDDPIFRETVQQVLEAEGYRTLLASTGEEAVALARQRDVHVLLLDFHMPRLTGLEAFRLVRQVKHNVPCILMSGAIDPETIEQARREAVFEILTKPFSARQLSTVVRNALTQKYGF</sequence>
<dbReference type="PANTHER" id="PTHR44591:SF23">
    <property type="entry name" value="CHEY SUBFAMILY"/>
    <property type="match status" value="1"/>
</dbReference>
<dbReference type="PANTHER" id="PTHR44591">
    <property type="entry name" value="STRESS RESPONSE REGULATOR PROTEIN 1"/>
    <property type="match status" value="1"/>
</dbReference>
<keyword evidence="5" id="KW-1185">Reference proteome</keyword>
<dbReference type="Proteomes" id="UP000215086">
    <property type="component" value="Chromosome"/>
</dbReference>
<evidence type="ECO:0000256" key="1">
    <source>
        <dbReference type="ARBA" id="ARBA00022553"/>
    </source>
</evidence>
<dbReference type="InterPro" id="IPR001789">
    <property type="entry name" value="Sig_transdc_resp-reg_receiver"/>
</dbReference>
<dbReference type="InterPro" id="IPR011006">
    <property type="entry name" value="CheY-like_superfamily"/>
</dbReference>
<dbReference type="AlphaFoldDB" id="A0A286RKH9"/>